<dbReference type="Proteomes" id="UP000033710">
    <property type="component" value="Unassembled WGS sequence"/>
</dbReference>
<dbReference type="PANTHER" id="PTHR12943:SF27">
    <property type="entry name" value="HOMOCYSTEINE-INDUCED ENDOPLASMIC RETICULUM PROTEIN, ISOFORM A"/>
    <property type="match status" value="1"/>
</dbReference>
<proteinExistence type="predicted"/>
<dbReference type="VEuPathDB" id="FungiDB:SPSK_05046"/>
<evidence type="ECO:0008006" key="5">
    <source>
        <dbReference type="Google" id="ProtNLM"/>
    </source>
</evidence>
<feature type="compositionally biased region" description="Low complexity" evidence="1">
    <location>
        <begin position="616"/>
        <end position="630"/>
    </location>
</feature>
<feature type="compositionally biased region" description="Low complexity" evidence="1">
    <location>
        <begin position="362"/>
        <end position="376"/>
    </location>
</feature>
<evidence type="ECO:0000256" key="2">
    <source>
        <dbReference type="SAM" id="Phobius"/>
    </source>
</evidence>
<dbReference type="AlphaFoldDB" id="A0A0F2LSJ7"/>
<feature type="region of interest" description="Disordered" evidence="1">
    <location>
        <begin position="356"/>
        <end position="410"/>
    </location>
</feature>
<protein>
    <recommendedName>
        <fullName evidence="5">Ubiquitin-like domain-containing protein</fullName>
    </recommendedName>
</protein>
<feature type="region of interest" description="Disordered" evidence="1">
    <location>
        <begin position="616"/>
        <end position="682"/>
    </location>
</feature>
<feature type="region of interest" description="Disordered" evidence="1">
    <location>
        <begin position="489"/>
        <end position="539"/>
    </location>
</feature>
<name>A0A0F2LSJ7_SPOSC</name>
<evidence type="ECO:0000313" key="4">
    <source>
        <dbReference type="Proteomes" id="UP000033710"/>
    </source>
</evidence>
<dbReference type="SUPFAM" id="SSF54236">
    <property type="entry name" value="Ubiquitin-like"/>
    <property type="match status" value="1"/>
</dbReference>
<dbReference type="GeneID" id="27667076"/>
<feature type="compositionally biased region" description="Basic and acidic residues" evidence="1">
    <location>
        <begin position="673"/>
        <end position="682"/>
    </location>
</feature>
<sequence length="682" mass="74805">MEDPGPPAGYGDLTVSVRLISPAQDLTDFPDLSNLPVSTTVGQIKILIGNELTFRNRSPAGMRVIYRGRLLDMDEKTLADVFGISTIQETRLQVLHLVLRDNGASANVNPAPIPNVRMANPFAPRTVPGAPPTLPPLSAYQNHRPQGSHVPTAFAATHQRIDQHPGQYPTVHHGPQFGQAQQTQQTSGQLGGVRLVRDVQQELQSRGGQMEEWQMQQVLRLQQRHQELTQRYPRRQEGLHMAETTRQQGTQAQAYTTGATQGYVQNTARPNVYVLESPTGPRAVVVSGVRDAPRQSIVYADVDTIRRENQNLLAELIQQQNRQIQQQRQSYESLMRQNMQSVAVLQHLRQLQLQSDQMNEEQAAAQQRATQGQAGQLDPTVEAGQQQQQQQQQQQMPNLDANHHQGLGLQPNNPGAGFLAAMWPHVWLLTRLVLFVWWFTNPDASWTRWIMVILIATAVFIYNTGVLDGLADQIWTPIRAHLDGLVNPQNTNGQAGAQNEADAQNAAVPTGEANAAVDRAGDVPPAPPPIGRAGGRDPDPAEVAARLVAQRQINNGQRLRDFAQRLERIGVMFLASLAPGIAERHVALAEEREREERRRAQEAAEAAIAAAAEAQAQAEAAAAAAATAVEEGVKNTSDENAETGQGAQEVEPSLEDETAAVDAQWQIEQQQQVERDAVAGVQ</sequence>
<dbReference type="Gene3D" id="3.10.20.90">
    <property type="entry name" value="Phosphatidylinositol 3-kinase Catalytic Subunit, Chain A, domain 1"/>
    <property type="match status" value="1"/>
</dbReference>
<feature type="transmembrane region" description="Helical" evidence="2">
    <location>
        <begin position="418"/>
        <end position="439"/>
    </location>
</feature>
<reference evidence="3 4" key="1">
    <citation type="journal article" date="2014" name="BMC Genomics">
        <title>Comparative genomics of the major fungal agents of human and animal Sporotrichosis: Sporothrix schenckii and Sporothrix brasiliensis.</title>
        <authorList>
            <person name="Teixeira M.M."/>
            <person name="de Almeida L.G."/>
            <person name="Kubitschek-Barreira P."/>
            <person name="Alves F.L."/>
            <person name="Kioshima E.S."/>
            <person name="Abadio A.K."/>
            <person name="Fernandes L."/>
            <person name="Derengowski L.S."/>
            <person name="Ferreira K.S."/>
            <person name="Souza R.C."/>
            <person name="Ruiz J.C."/>
            <person name="de Andrade N.C."/>
            <person name="Paes H.C."/>
            <person name="Nicola A.M."/>
            <person name="Albuquerque P."/>
            <person name="Gerber A.L."/>
            <person name="Martins V.P."/>
            <person name="Peconick L.D."/>
            <person name="Neto A.V."/>
            <person name="Chaucanez C.B."/>
            <person name="Silva P.A."/>
            <person name="Cunha O.L."/>
            <person name="de Oliveira F.F."/>
            <person name="dos Santos T.C."/>
            <person name="Barros A.L."/>
            <person name="Soares M.A."/>
            <person name="de Oliveira L.M."/>
            <person name="Marini M.M."/>
            <person name="Villalobos-Duno H."/>
            <person name="Cunha M.M."/>
            <person name="de Hoog S."/>
            <person name="da Silveira J.F."/>
            <person name="Henrissat B."/>
            <person name="Nino-Vega G.A."/>
            <person name="Cisalpino P.S."/>
            <person name="Mora-Montes H.M."/>
            <person name="Almeida S.R."/>
            <person name="Stajich J.E."/>
            <person name="Lopes-Bezerra L.M."/>
            <person name="Vasconcelos A.T."/>
            <person name="Felipe M.S."/>
        </authorList>
    </citation>
    <scope>NUCLEOTIDE SEQUENCE [LARGE SCALE GENOMIC DNA]</scope>
    <source>
        <strain evidence="3 4">1099-18</strain>
    </source>
</reference>
<dbReference type="InterPro" id="IPR039751">
    <property type="entry name" value="HERPUD1/2"/>
</dbReference>
<organism evidence="3 4">
    <name type="scientific">Sporothrix schenckii 1099-18</name>
    <dbReference type="NCBI Taxonomy" id="1397361"/>
    <lineage>
        <taxon>Eukaryota</taxon>
        <taxon>Fungi</taxon>
        <taxon>Dikarya</taxon>
        <taxon>Ascomycota</taxon>
        <taxon>Pezizomycotina</taxon>
        <taxon>Sordariomycetes</taxon>
        <taxon>Sordariomycetidae</taxon>
        <taxon>Ophiostomatales</taxon>
        <taxon>Ophiostomataceae</taxon>
        <taxon>Sporothrix</taxon>
    </lineage>
</organism>
<dbReference type="KEGG" id="ssck:SPSK_05046"/>
<dbReference type="OrthoDB" id="21589at2759"/>
<keyword evidence="2" id="KW-1133">Transmembrane helix</keyword>
<dbReference type="RefSeq" id="XP_016583118.1">
    <property type="nucleotide sequence ID" value="XM_016731799.1"/>
</dbReference>
<dbReference type="EMBL" id="AXCR01000012">
    <property type="protein sequence ID" value="KJR80442.1"/>
    <property type="molecule type" value="Genomic_DNA"/>
</dbReference>
<feature type="compositionally biased region" description="Low complexity" evidence="1">
    <location>
        <begin position="385"/>
        <end position="395"/>
    </location>
</feature>
<keyword evidence="2" id="KW-0472">Membrane</keyword>
<reference evidence="3 4" key="2">
    <citation type="journal article" date="2015" name="Eukaryot. Cell">
        <title>Asexual propagation of a virulent clone complex in a human and feline outbreak of sporotrichosis.</title>
        <authorList>
            <person name="Teixeira Mde M."/>
            <person name="Rodrigues A.M."/>
            <person name="Tsui C.K."/>
            <person name="de Almeida L.G."/>
            <person name="Van Diepeningen A.D."/>
            <person name="van den Ende B.G."/>
            <person name="Fernandes G.F."/>
            <person name="Kano R."/>
            <person name="Hamelin R.C."/>
            <person name="Lopes-Bezerra L.M."/>
            <person name="Vasconcelos A.T."/>
            <person name="de Hoog S."/>
            <person name="de Camargo Z.P."/>
            <person name="Felipe M.S."/>
        </authorList>
    </citation>
    <scope>NUCLEOTIDE SEQUENCE [LARGE SCALE GENOMIC DNA]</scope>
    <source>
        <strain evidence="3 4">1099-18</strain>
    </source>
</reference>
<evidence type="ECO:0000313" key="3">
    <source>
        <dbReference type="EMBL" id="KJR80442.1"/>
    </source>
</evidence>
<dbReference type="GO" id="GO:0030968">
    <property type="term" value="P:endoplasmic reticulum unfolded protein response"/>
    <property type="evidence" value="ECO:0007669"/>
    <property type="project" value="TreeGrafter"/>
</dbReference>
<accession>A0A0F2LSJ7</accession>
<evidence type="ECO:0000256" key="1">
    <source>
        <dbReference type="SAM" id="MobiDB-lite"/>
    </source>
</evidence>
<comment type="caution">
    <text evidence="3">The sequence shown here is derived from an EMBL/GenBank/DDBJ whole genome shotgun (WGS) entry which is preliminary data.</text>
</comment>
<feature type="transmembrane region" description="Helical" evidence="2">
    <location>
        <begin position="446"/>
        <end position="463"/>
    </location>
</feature>
<keyword evidence="2" id="KW-0812">Transmembrane</keyword>
<dbReference type="PANTHER" id="PTHR12943">
    <property type="entry name" value="HOMOCYSTEINE-RESPONSIVE ENDOPLASMIC RETICULUM-RESIDENT UNIQUITIN-LIKE DOMAIN HERPUD PROTEIN FAMILY MEMBER"/>
    <property type="match status" value="1"/>
</dbReference>
<dbReference type="CDD" id="cd17039">
    <property type="entry name" value="Ubl_ubiquitin_like"/>
    <property type="match status" value="1"/>
</dbReference>
<dbReference type="InterPro" id="IPR029071">
    <property type="entry name" value="Ubiquitin-like_domsf"/>
</dbReference>
<gene>
    <name evidence="3" type="ORF">SPSK_05046</name>
</gene>